<dbReference type="Gramene" id="TraesCS3A03G1272700.1">
    <property type="protein sequence ID" value="TraesCS3A03G1272700.1.CDS1"/>
    <property type="gene ID" value="TraesCS3A03G1272700"/>
</dbReference>
<dbReference type="GO" id="GO:0004857">
    <property type="term" value="F:enzyme inhibitor activity"/>
    <property type="evidence" value="ECO:0000318"/>
    <property type="project" value="GO_Central"/>
</dbReference>
<feature type="chain" id="PRO_5043173714" description="Pectinesterase inhibitor domain-containing protein" evidence="4">
    <location>
        <begin position="24"/>
        <end position="173"/>
    </location>
</feature>
<dbReference type="OrthoDB" id="764172at2759"/>
<sequence>MALLASSTLIAITLLVVIPSTLADAKFISEVCDGISDRPDCVEVLSSDPQSVNATTREELQSISLDICTAAAREGEKTCEEEKAKHEHERDEKLGLALNMCSSEYNQAGHTLENARTDFGNHAYNEAARKIGEASLAADNCEKAFYNQGANNVMKQMNKKMYDRCDICWQLIF</sequence>
<reference evidence="6" key="2">
    <citation type="submission" date="2018-10" db="UniProtKB">
        <authorList>
            <consortium name="EnsemblPlants"/>
        </authorList>
    </citation>
    <scope>IDENTIFICATION</scope>
</reference>
<dbReference type="GO" id="GO:0009827">
    <property type="term" value="P:plant-type cell wall modification"/>
    <property type="evidence" value="ECO:0000318"/>
    <property type="project" value="GO_Central"/>
</dbReference>
<dbReference type="PANTHER" id="PTHR35357">
    <property type="entry name" value="OS02G0537100 PROTEIN"/>
    <property type="match status" value="1"/>
</dbReference>
<name>A0A3B6EVI5_WHEAT</name>
<dbReference type="PANTHER" id="PTHR35357:SF8">
    <property type="entry name" value="OS01G0111000 PROTEIN"/>
    <property type="match status" value="1"/>
</dbReference>
<dbReference type="OMA" id="NMCSSEY"/>
<protein>
    <recommendedName>
        <fullName evidence="5">Pectinesterase inhibitor domain-containing protein</fullName>
    </recommendedName>
</protein>
<dbReference type="Proteomes" id="UP000019116">
    <property type="component" value="Chromosome 3A"/>
</dbReference>
<proteinExistence type="inferred from homology"/>
<evidence type="ECO:0000256" key="4">
    <source>
        <dbReference type="SAM" id="SignalP"/>
    </source>
</evidence>
<keyword evidence="2" id="KW-1015">Disulfide bond</keyword>
<evidence type="ECO:0000259" key="5">
    <source>
        <dbReference type="SMART" id="SM00856"/>
    </source>
</evidence>
<dbReference type="EnsemblPlants" id="TraesCS3A02G536500.1">
    <property type="protein sequence ID" value="TraesCS3A02G536500.1.cds1"/>
    <property type="gene ID" value="TraesCS3A02G536500"/>
</dbReference>
<dbReference type="GO" id="GO:0009505">
    <property type="term" value="C:plant-type cell wall"/>
    <property type="evidence" value="ECO:0000318"/>
    <property type="project" value="GO_Central"/>
</dbReference>
<dbReference type="Gramene" id="TraesCS3A02G536500.1">
    <property type="protein sequence ID" value="TraesCS3A02G536500.1.cds1"/>
    <property type="gene ID" value="TraesCS3A02G536500"/>
</dbReference>
<feature type="domain" description="Pectinesterase inhibitor" evidence="5">
    <location>
        <begin position="23"/>
        <end position="171"/>
    </location>
</feature>
<dbReference type="Pfam" id="PF04043">
    <property type="entry name" value="PMEI"/>
    <property type="match status" value="1"/>
</dbReference>
<dbReference type="InterPro" id="IPR006501">
    <property type="entry name" value="Pectinesterase_inhib_dom"/>
</dbReference>
<organism evidence="6">
    <name type="scientific">Triticum aestivum</name>
    <name type="common">Wheat</name>
    <dbReference type="NCBI Taxonomy" id="4565"/>
    <lineage>
        <taxon>Eukaryota</taxon>
        <taxon>Viridiplantae</taxon>
        <taxon>Streptophyta</taxon>
        <taxon>Embryophyta</taxon>
        <taxon>Tracheophyta</taxon>
        <taxon>Spermatophyta</taxon>
        <taxon>Magnoliopsida</taxon>
        <taxon>Liliopsida</taxon>
        <taxon>Poales</taxon>
        <taxon>Poaceae</taxon>
        <taxon>BOP clade</taxon>
        <taxon>Pooideae</taxon>
        <taxon>Triticodae</taxon>
        <taxon>Triticeae</taxon>
        <taxon>Triticinae</taxon>
        <taxon>Triticum</taxon>
    </lineage>
</organism>
<accession>A0A3B6EVI5</accession>
<comment type="similarity">
    <text evidence="3">Belongs to the PMEI family.</text>
</comment>
<evidence type="ECO:0000313" key="7">
    <source>
        <dbReference type="Proteomes" id="UP000019116"/>
    </source>
</evidence>
<dbReference type="NCBIfam" id="TIGR01614">
    <property type="entry name" value="PME_inhib"/>
    <property type="match status" value="1"/>
</dbReference>
<evidence type="ECO:0000256" key="2">
    <source>
        <dbReference type="ARBA" id="ARBA00023157"/>
    </source>
</evidence>
<evidence type="ECO:0000313" key="6">
    <source>
        <dbReference type="EnsemblPlants" id="TraesCS3A02G536500.1.cds1"/>
    </source>
</evidence>
<keyword evidence="1 4" id="KW-0732">Signal</keyword>
<evidence type="ECO:0000256" key="1">
    <source>
        <dbReference type="ARBA" id="ARBA00022729"/>
    </source>
</evidence>
<keyword evidence="7" id="KW-1185">Reference proteome</keyword>
<dbReference type="AlphaFoldDB" id="A0A3B6EVI5"/>
<dbReference type="STRING" id="4565.A0A3B6EVI5"/>
<reference evidence="6" key="1">
    <citation type="submission" date="2018-08" db="EMBL/GenBank/DDBJ databases">
        <authorList>
            <person name="Rossello M."/>
        </authorList>
    </citation>
    <scope>NUCLEOTIDE SEQUENCE [LARGE SCALE GENOMIC DNA]</scope>
    <source>
        <strain evidence="6">cv. Chinese Spring</strain>
    </source>
</reference>
<dbReference type="SUPFAM" id="SSF101148">
    <property type="entry name" value="Plant invertase/pectin methylesterase inhibitor"/>
    <property type="match status" value="1"/>
</dbReference>
<dbReference type="Gene3D" id="1.20.140.40">
    <property type="entry name" value="Invertase/pectin methylesterase inhibitor family protein"/>
    <property type="match status" value="1"/>
</dbReference>
<dbReference type="InterPro" id="IPR035513">
    <property type="entry name" value="Invertase/methylesterase_inhib"/>
</dbReference>
<dbReference type="SMART" id="SM00856">
    <property type="entry name" value="PMEI"/>
    <property type="match status" value="1"/>
</dbReference>
<evidence type="ECO:0000256" key="3">
    <source>
        <dbReference type="ARBA" id="ARBA00038471"/>
    </source>
</evidence>
<feature type="signal peptide" evidence="4">
    <location>
        <begin position="1"/>
        <end position="23"/>
    </location>
</feature>
<dbReference type="SMR" id="A0A3B6EVI5"/>